<feature type="transmembrane region" description="Helical" evidence="8">
    <location>
        <begin position="55"/>
        <end position="77"/>
    </location>
</feature>
<dbReference type="InterPro" id="IPR007498">
    <property type="entry name" value="PqiA-like"/>
</dbReference>
<evidence type="ECO:0000256" key="2">
    <source>
        <dbReference type="ARBA" id="ARBA00007555"/>
    </source>
</evidence>
<feature type="transmembrane region" description="Helical" evidence="8">
    <location>
        <begin position="393"/>
        <end position="412"/>
    </location>
</feature>
<dbReference type="PANTHER" id="PTHR30462">
    <property type="entry name" value="INTERMEMBRANE TRANSPORT PROTEIN PQIB-RELATED"/>
    <property type="match status" value="1"/>
</dbReference>
<protein>
    <submittedName>
        <fullName evidence="9">Paraquat-inducible membrane protein A</fullName>
    </submittedName>
</protein>
<dbReference type="Proteomes" id="UP000198367">
    <property type="component" value="Chromosome"/>
</dbReference>
<dbReference type="KEGG" id="sbj:CF168_11115"/>
<feature type="transmembrane region" description="Helical" evidence="8">
    <location>
        <begin position="97"/>
        <end position="121"/>
    </location>
</feature>
<dbReference type="NCBIfam" id="TIGR00155">
    <property type="entry name" value="pqiA_fam"/>
    <property type="match status" value="1"/>
</dbReference>
<evidence type="ECO:0000256" key="7">
    <source>
        <dbReference type="ARBA" id="ARBA00023136"/>
    </source>
</evidence>
<keyword evidence="4" id="KW-0997">Cell inner membrane</keyword>
<keyword evidence="3" id="KW-1003">Cell membrane</keyword>
<keyword evidence="7 8" id="KW-0472">Membrane</keyword>
<dbReference type="RefSeq" id="WP_089067879.1">
    <property type="nucleotide sequence ID" value="NZ_CP022358.1"/>
</dbReference>
<sequence>MSQSIYAHHHEGVLQACEECGLVTPYTEPKPGYRAYCPRCQHGLQSVLATPFQPIWAYGVATLIMLGLSLGFPFLSFSVQGLSQEASLWSALVSMHFASNSLLAGVILLCVVILPLIYISFSMQIYWHAYLVQKGKTIEFRWLKFFSKWVFRFESWLMADVFLVGILVAMVKILSLAEVGFGPSFWAFCIYTLLLVKFVSLVDSSWVWDKLTPRLATPYVGAGESHLQQNHAVCPICSQLNAIDSSECCRCTGAIHKYLPATSMQAAWAFLLAAAVFYIPANFYPIMYTTSVGQTEASTIISGVVLLWHMGSYPVASIIFFASIVIPTAKIVSLAYLFRQAGNPRSLDKAIKNQQLYRVTEFIGRWSMIDIFVVALLTALVQLDELMAIKPGPAALSFAMVVILTMLSAIAFDSRVLWQQSSAAHRE</sequence>
<keyword evidence="6 8" id="KW-1133">Transmembrane helix</keyword>
<name>A0A220UMG5_9GAMM</name>
<evidence type="ECO:0000256" key="5">
    <source>
        <dbReference type="ARBA" id="ARBA00022692"/>
    </source>
</evidence>
<evidence type="ECO:0000256" key="4">
    <source>
        <dbReference type="ARBA" id="ARBA00022519"/>
    </source>
</evidence>
<accession>A0A220UMG5</accession>
<proteinExistence type="inferred from homology"/>
<comment type="subcellular location">
    <subcellularLocation>
        <location evidence="1">Cell inner membrane</location>
        <topology evidence="1">Multi-pass membrane protein</topology>
    </subcellularLocation>
</comment>
<keyword evidence="5 8" id="KW-0812">Transmembrane</keyword>
<feature type="transmembrane region" description="Helical" evidence="8">
    <location>
        <begin position="266"/>
        <end position="286"/>
    </location>
</feature>
<evidence type="ECO:0000313" key="10">
    <source>
        <dbReference type="Proteomes" id="UP000198367"/>
    </source>
</evidence>
<dbReference type="InterPro" id="IPR005219">
    <property type="entry name" value="PqiA-like_proteobact"/>
</dbReference>
<dbReference type="InterPro" id="IPR051800">
    <property type="entry name" value="PqiA-PqiB_transport"/>
</dbReference>
<dbReference type="Pfam" id="PF04403">
    <property type="entry name" value="PqiA"/>
    <property type="match status" value="2"/>
</dbReference>
<feature type="transmembrane region" description="Helical" evidence="8">
    <location>
        <begin position="359"/>
        <end position="381"/>
    </location>
</feature>
<organism evidence="9 10">
    <name type="scientific">Shewanella bicestrii</name>
    <dbReference type="NCBI Taxonomy" id="2018305"/>
    <lineage>
        <taxon>Bacteria</taxon>
        <taxon>Pseudomonadati</taxon>
        <taxon>Pseudomonadota</taxon>
        <taxon>Gammaproteobacteria</taxon>
        <taxon>Alteromonadales</taxon>
        <taxon>Shewanellaceae</taxon>
        <taxon>Shewanella</taxon>
    </lineage>
</organism>
<dbReference type="AlphaFoldDB" id="A0A220UMG5"/>
<evidence type="ECO:0000313" key="9">
    <source>
        <dbReference type="EMBL" id="ASK69377.1"/>
    </source>
</evidence>
<dbReference type="PANTHER" id="PTHR30462:SF3">
    <property type="entry name" value="INTERMEMBRANE TRANSPORT PROTEIN PQIA"/>
    <property type="match status" value="1"/>
</dbReference>
<feature type="transmembrane region" description="Helical" evidence="8">
    <location>
        <begin position="315"/>
        <end position="338"/>
    </location>
</feature>
<dbReference type="GO" id="GO:0005886">
    <property type="term" value="C:plasma membrane"/>
    <property type="evidence" value="ECO:0007669"/>
    <property type="project" value="UniProtKB-SubCell"/>
</dbReference>
<evidence type="ECO:0000256" key="6">
    <source>
        <dbReference type="ARBA" id="ARBA00022989"/>
    </source>
</evidence>
<evidence type="ECO:0000256" key="3">
    <source>
        <dbReference type="ARBA" id="ARBA00022475"/>
    </source>
</evidence>
<comment type="similarity">
    <text evidence="2">Belongs to the PqiA family.</text>
</comment>
<reference evidence="9 10" key="1">
    <citation type="submission" date="2017-07" db="EMBL/GenBank/DDBJ databases">
        <title>Phenotypical and genomic characterization of a clinical isolate of Shewanella bicestrii sp. nov. producing an extended-spectrum beta-lactamase and a new oxacillinase variant.</title>
        <authorList>
            <person name="Jousset A.B."/>
            <person name="Bonnin R.A."/>
            <person name="Girlich D."/>
            <person name="Dabos L."/>
            <person name="Potron A."/>
            <person name="Dortet L."/>
            <person name="Glaser P."/>
            <person name="Naas T."/>
        </authorList>
    </citation>
    <scope>NUCLEOTIDE SEQUENCE [LARGE SCALE GENOMIC DNA]</scope>
    <source>
        <strain evidence="9 10">JAB-1</strain>
    </source>
</reference>
<evidence type="ECO:0000256" key="8">
    <source>
        <dbReference type="SAM" id="Phobius"/>
    </source>
</evidence>
<feature type="transmembrane region" description="Helical" evidence="8">
    <location>
        <begin position="156"/>
        <end position="177"/>
    </location>
</feature>
<keyword evidence="10" id="KW-1185">Reference proteome</keyword>
<gene>
    <name evidence="9" type="ORF">CF168_11115</name>
</gene>
<dbReference type="EMBL" id="CP022358">
    <property type="protein sequence ID" value="ASK69377.1"/>
    <property type="molecule type" value="Genomic_DNA"/>
</dbReference>
<evidence type="ECO:0000256" key="1">
    <source>
        <dbReference type="ARBA" id="ARBA00004429"/>
    </source>
</evidence>
<feature type="transmembrane region" description="Helical" evidence="8">
    <location>
        <begin position="183"/>
        <end position="202"/>
    </location>
</feature>